<gene>
    <name evidence="2" type="ORF">E3O06_09045</name>
</gene>
<dbReference type="AlphaFoldDB" id="A0A4R8UYK8"/>
<dbReference type="RefSeq" id="WP_134502919.1">
    <property type="nucleotide sequence ID" value="NZ_SOEY01000018.1"/>
</dbReference>
<accession>A0A4R8UYK8</accession>
<dbReference type="OrthoDB" id="4479226at2"/>
<keyword evidence="1" id="KW-1133">Transmembrane helix</keyword>
<proteinExistence type="predicted"/>
<evidence type="ECO:0000313" key="2">
    <source>
        <dbReference type="EMBL" id="TFB73355.1"/>
    </source>
</evidence>
<sequence length="147" mass="15786">MLTAYVASDFWAAWFLSPGFGGAAAGLGALIALIGVLISLRNQRAVAQADRDARDQIAAEDRKAAVLSEQRDDWWSRAQWALNLVLTGDDAQVQGGYGFLRVLAESDLADVHQAALIASITDTDLDKYNITMENGAVTITHQKPGTP</sequence>
<feature type="transmembrane region" description="Helical" evidence="1">
    <location>
        <begin position="12"/>
        <end position="38"/>
    </location>
</feature>
<comment type="caution">
    <text evidence="2">The sequence shown here is derived from an EMBL/GenBank/DDBJ whole genome shotgun (WGS) entry which is preliminary data.</text>
</comment>
<organism evidence="2 3">
    <name type="scientific">Cryobacterium glaciale</name>
    <dbReference type="NCBI Taxonomy" id="1259145"/>
    <lineage>
        <taxon>Bacteria</taxon>
        <taxon>Bacillati</taxon>
        <taxon>Actinomycetota</taxon>
        <taxon>Actinomycetes</taxon>
        <taxon>Micrococcales</taxon>
        <taxon>Microbacteriaceae</taxon>
        <taxon>Cryobacterium</taxon>
    </lineage>
</organism>
<evidence type="ECO:0000256" key="1">
    <source>
        <dbReference type="SAM" id="Phobius"/>
    </source>
</evidence>
<dbReference type="EMBL" id="SOEY01000018">
    <property type="protein sequence ID" value="TFB73355.1"/>
    <property type="molecule type" value="Genomic_DNA"/>
</dbReference>
<dbReference type="Proteomes" id="UP000298173">
    <property type="component" value="Unassembled WGS sequence"/>
</dbReference>
<evidence type="ECO:0000313" key="3">
    <source>
        <dbReference type="Proteomes" id="UP000298173"/>
    </source>
</evidence>
<keyword evidence="3" id="KW-1185">Reference proteome</keyword>
<keyword evidence="1" id="KW-0812">Transmembrane</keyword>
<name>A0A4R8UYK8_9MICO</name>
<keyword evidence="1" id="KW-0472">Membrane</keyword>
<reference evidence="2 3" key="1">
    <citation type="submission" date="2019-03" db="EMBL/GenBank/DDBJ databases">
        <title>Genomics of glacier-inhabiting Cryobacterium strains.</title>
        <authorList>
            <person name="Liu Q."/>
            <person name="Xin Y.-H."/>
        </authorList>
    </citation>
    <scope>NUCLEOTIDE SEQUENCE [LARGE SCALE GENOMIC DNA]</scope>
    <source>
        <strain evidence="2 3">HLT2-23</strain>
    </source>
</reference>
<protein>
    <submittedName>
        <fullName evidence="2">Uncharacterized protein</fullName>
    </submittedName>
</protein>